<evidence type="ECO:0000256" key="1">
    <source>
        <dbReference type="ARBA" id="ARBA00006129"/>
    </source>
</evidence>
<dbReference type="InterPro" id="IPR043129">
    <property type="entry name" value="ATPase_NBD"/>
</dbReference>
<accession>A0ABX6A937</accession>
<dbReference type="Gene3D" id="3.90.870.20">
    <property type="entry name" value="Carbamoyltransferase, C-terminal domain"/>
    <property type="match status" value="1"/>
</dbReference>
<dbReference type="RefSeq" id="WP_016827834.1">
    <property type="nucleotide sequence ID" value="NZ_CP023700.1"/>
</dbReference>
<evidence type="ECO:0000313" key="5">
    <source>
        <dbReference type="Proteomes" id="UP000327143"/>
    </source>
</evidence>
<dbReference type="Gene3D" id="3.30.420.40">
    <property type="match status" value="2"/>
</dbReference>
<feature type="domain" description="Carbamoyltransferase" evidence="2">
    <location>
        <begin position="4"/>
        <end position="338"/>
    </location>
</feature>
<dbReference type="InterPro" id="IPR038152">
    <property type="entry name" value="Carbam_trans_C_sf"/>
</dbReference>
<dbReference type="SUPFAM" id="SSF53067">
    <property type="entry name" value="Actin-like ATPase domain"/>
    <property type="match status" value="1"/>
</dbReference>
<protein>
    <submittedName>
        <fullName evidence="4">Carbamoyltransferase</fullName>
    </submittedName>
</protein>
<organism evidence="4 5">
    <name type="scientific">Streptomyces viridosporus T7A</name>
    <dbReference type="NCBI Taxonomy" id="665577"/>
    <lineage>
        <taxon>Bacteria</taxon>
        <taxon>Bacillati</taxon>
        <taxon>Actinomycetota</taxon>
        <taxon>Actinomycetes</taxon>
        <taxon>Kitasatosporales</taxon>
        <taxon>Streptomycetaceae</taxon>
        <taxon>Streptomyces</taxon>
    </lineage>
</organism>
<comment type="similarity">
    <text evidence="1">Belongs to the NodU/CmcH family.</text>
</comment>
<dbReference type="InterPro" id="IPR051338">
    <property type="entry name" value="NodU/CmcH_Carbamoyltrnsfr"/>
</dbReference>
<dbReference type="Pfam" id="PF02543">
    <property type="entry name" value="Carbam_trans_N"/>
    <property type="match status" value="1"/>
</dbReference>
<dbReference type="CDD" id="cd24098">
    <property type="entry name" value="ASKHA_NBD_TobZ_N"/>
    <property type="match status" value="1"/>
</dbReference>
<gene>
    <name evidence="4" type="ORF">CP969_03770</name>
</gene>
<dbReference type="InterPro" id="IPR031730">
    <property type="entry name" value="Carbam_trans_C"/>
</dbReference>
<evidence type="ECO:0000259" key="2">
    <source>
        <dbReference type="Pfam" id="PF02543"/>
    </source>
</evidence>
<sequence length="723" mass="79674">MIVLGAKAGEHDACFALVKDGEPLFVYEQERFNRVKHGMSSDVSVLFEGLAEHGVAPGDIDLVATCGDHGLVPERLRQAREYLTGAALERATKNVEWRHPTFHRVLAAAGFGEDRVVDVRHHVSHVASVFYASPFDDAAVLSLDCSGEADTAMLAHCTRRDGISILETIGLPHSLGRFYEAVTHWLGWGFGEEGKTMALAAYGDPKRYAADLSGLLRVDNDGLFAFDAGLTDGTFSYSTQELVTRVFEERFGPRRKRDDGLEQHHKDVAAAGQYLCERVMLRLATTLKKRTGSNALLVAGGVALNSVGNGLIRREGIFPQIAVYPQVTDAGAALGAALYTYHQRERSGSHHYWEMKHPFLGREIDLDRVREAAAAAGLEGVRCDDPAAFAAERLAAGRIVGWIQGRSEIGPRALGNRSILGNPATPGIKTRINAEVKHRENWRPFAPSVLEEDLSTYFEASEPLPYMTVVAPLREEWREKLESISHVDGTARVGTVGDSFNPLFSRLIREFKQRTGMGMVLNTSFNDKGEPIVQTCEQALRLFASSGMDVLVIGDWVFEDKRGARVGDLDPLRINCRKLPDRPTLLVALQDADHAQRAMDVLGREQVVSTSAVCVVGERETPRFDGEVVRVDSQDGLFETAGNWPQVVVLVPWSADKFVFDPAVYHSETAETSRRLIEAGTHDLFWVDPSGQVVLARDVLYVHHAQPSGVPAAYARYWQPAEK</sequence>
<dbReference type="Pfam" id="PF16861">
    <property type="entry name" value="Carbam_trans_C"/>
    <property type="match status" value="1"/>
</dbReference>
<reference evidence="4 5" key="1">
    <citation type="submission" date="2017-09" db="EMBL/GenBank/DDBJ databases">
        <authorList>
            <person name="Lee N."/>
            <person name="Cho B.-K."/>
        </authorList>
    </citation>
    <scope>NUCLEOTIDE SEQUENCE [LARGE SCALE GENOMIC DNA]</scope>
    <source>
        <strain evidence="4 5">ATCC 39115</strain>
    </source>
</reference>
<dbReference type="PANTHER" id="PTHR34847">
    <property type="entry name" value="NODULATION PROTEIN U"/>
    <property type="match status" value="1"/>
</dbReference>
<evidence type="ECO:0000313" key="4">
    <source>
        <dbReference type="EMBL" id="QEU83902.1"/>
    </source>
</evidence>
<evidence type="ECO:0000259" key="3">
    <source>
        <dbReference type="Pfam" id="PF16861"/>
    </source>
</evidence>
<dbReference type="PANTHER" id="PTHR34847:SF1">
    <property type="entry name" value="NODULATION PROTEIN U"/>
    <property type="match status" value="1"/>
</dbReference>
<feature type="domain" description="Carbamoyltransferase C-terminal" evidence="3">
    <location>
        <begin position="391"/>
        <end position="558"/>
    </location>
</feature>
<proteinExistence type="inferred from homology"/>
<dbReference type="InterPro" id="IPR003696">
    <property type="entry name" value="Carbtransf_dom"/>
</dbReference>
<dbReference type="EMBL" id="CP023700">
    <property type="protein sequence ID" value="QEU83902.1"/>
    <property type="molecule type" value="Genomic_DNA"/>
</dbReference>
<dbReference type="Proteomes" id="UP000327143">
    <property type="component" value="Chromosome"/>
</dbReference>
<keyword evidence="5" id="KW-1185">Reference proteome</keyword>
<name>A0ABX6A937_STRVD</name>